<dbReference type="AlphaFoldDB" id="A0A381W3L8"/>
<name>A0A381W3L8_9ZZZZ</name>
<feature type="non-terminal residue" evidence="1">
    <location>
        <position position="1"/>
    </location>
</feature>
<accession>A0A381W3L8</accession>
<dbReference type="CDD" id="cd00448">
    <property type="entry name" value="YjgF_YER057c_UK114_family"/>
    <property type="match status" value="1"/>
</dbReference>
<sequence length="36" mass="3724">YVTFFPEHLPARSAFGSTGLALGAALEIECLATVGN</sequence>
<dbReference type="EMBL" id="UINC01010565">
    <property type="protein sequence ID" value="SVA46951.1"/>
    <property type="molecule type" value="Genomic_DNA"/>
</dbReference>
<reference evidence="1" key="1">
    <citation type="submission" date="2018-05" db="EMBL/GenBank/DDBJ databases">
        <authorList>
            <person name="Lanie J.A."/>
            <person name="Ng W.-L."/>
            <person name="Kazmierczak K.M."/>
            <person name="Andrzejewski T.M."/>
            <person name="Davidsen T.M."/>
            <person name="Wayne K.J."/>
            <person name="Tettelin H."/>
            <person name="Glass J.I."/>
            <person name="Rusch D."/>
            <person name="Podicherti R."/>
            <person name="Tsui H.-C.T."/>
            <person name="Winkler M.E."/>
        </authorList>
    </citation>
    <scope>NUCLEOTIDE SEQUENCE</scope>
</reference>
<dbReference type="Gene3D" id="3.30.1330.40">
    <property type="entry name" value="RutC-like"/>
    <property type="match status" value="1"/>
</dbReference>
<gene>
    <name evidence="1" type="ORF">METZ01_LOCUS99805</name>
</gene>
<evidence type="ECO:0000313" key="1">
    <source>
        <dbReference type="EMBL" id="SVA46951.1"/>
    </source>
</evidence>
<dbReference type="SUPFAM" id="SSF55298">
    <property type="entry name" value="YjgF-like"/>
    <property type="match status" value="1"/>
</dbReference>
<dbReference type="InterPro" id="IPR035959">
    <property type="entry name" value="RutC-like_sf"/>
</dbReference>
<organism evidence="1">
    <name type="scientific">marine metagenome</name>
    <dbReference type="NCBI Taxonomy" id="408172"/>
    <lineage>
        <taxon>unclassified sequences</taxon>
        <taxon>metagenomes</taxon>
        <taxon>ecological metagenomes</taxon>
    </lineage>
</organism>
<proteinExistence type="predicted"/>
<protein>
    <submittedName>
        <fullName evidence="1">Uncharacterized protein</fullName>
    </submittedName>
</protein>